<evidence type="ECO:0000313" key="3">
    <source>
        <dbReference type="EMBL" id="MFD1189816.1"/>
    </source>
</evidence>
<organism evidence="3 4">
    <name type="scientific">Phenylobacterium conjunctum</name>
    <dbReference type="NCBI Taxonomy" id="1298959"/>
    <lineage>
        <taxon>Bacteria</taxon>
        <taxon>Pseudomonadati</taxon>
        <taxon>Pseudomonadota</taxon>
        <taxon>Alphaproteobacteria</taxon>
        <taxon>Caulobacterales</taxon>
        <taxon>Caulobacteraceae</taxon>
        <taxon>Phenylobacterium</taxon>
    </lineage>
</organism>
<dbReference type="InterPro" id="IPR017850">
    <property type="entry name" value="Alkaline_phosphatase_core_sf"/>
</dbReference>
<feature type="compositionally biased region" description="Basic and acidic residues" evidence="1">
    <location>
        <begin position="193"/>
        <end position="204"/>
    </location>
</feature>
<dbReference type="RefSeq" id="WP_377352756.1">
    <property type="nucleotide sequence ID" value="NZ_JBHTLQ010000006.1"/>
</dbReference>
<dbReference type="PANTHER" id="PTHR10151">
    <property type="entry name" value="ECTONUCLEOTIDE PYROPHOSPHATASE/PHOSPHODIESTERASE"/>
    <property type="match status" value="1"/>
</dbReference>
<dbReference type="Proteomes" id="UP001597216">
    <property type="component" value="Unassembled WGS sequence"/>
</dbReference>
<comment type="caution">
    <text evidence="3">The sequence shown here is derived from an EMBL/GenBank/DDBJ whole genome shotgun (WGS) entry which is preliminary data.</text>
</comment>
<keyword evidence="2" id="KW-0732">Signal</keyword>
<reference evidence="4" key="1">
    <citation type="journal article" date="2019" name="Int. J. Syst. Evol. Microbiol.">
        <title>The Global Catalogue of Microorganisms (GCM) 10K type strain sequencing project: providing services to taxonomists for standard genome sequencing and annotation.</title>
        <authorList>
            <consortium name="The Broad Institute Genomics Platform"/>
            <consortium name="The Broad Institute Genome Sequencing Center for Infectious Disease"/>
            <person name="Wu L."/>
            <person name="Ma J."/>
        </authorList>
    </citation>
    <scope>NUCLEOTIDE SEQUENCE [LARGE SCALE GENOMIC DNA]</scope>
    <source>
        <strain evidence="4">CCUG 55074</strain>
    </source>
</reference>
<sequence>MRLGRGVLLAALLFAGPAFAQPHNLVLFVADALRSQIVDETTAPDLQAVRRDGVDFRNSHSLFPTVTTANASVIATGHRLGDTGNFGNTLYVGEGFADGALLAALENDATLGHMNARFEGNYLNEDSLLAAARAQGFQTAVLGKLGPAAIQDVTARDGTATLVFDDSTGRPGGFPLPADVIAAIKAAGLPDKPPGREENARQGDWKTPGTMITNKAQQDWFVAVAREVLLPRFKATGKPFVIIFWSRDPDGTQHNQGDSLNQLVPGVNGPTSLAAIRNASDDLGALRKALADQGLAGATNVVVTADHGVSVTSKASQTSYAATLAYPDVAPGQLPPGFPAIDLAKALDLPLFDARGAALKPEAGQHPRGGALLGGDPKAPTIILAPNGGAEHIYLPGPDTKVLAQRIVAHLTTQDYVGALFVRDDLGPIPGALPLSKVGLTGAARTPTPAITISFRSFSTGCDRPEVCGAEVADTDLSQGQGIHGALSRQDTHNFMAAIGPDFKAGFVDPAPVSNADLAITLAKVLEIDLKAKGKATGRVLGEALEADGKPRKFKARSLTSKPAANGFTTRLDYQLVGKTPYFDAAGAPDRTIGMKP</sequence>
<feature type="region of interest" description="Disordered" evidence="1">
    <location>
        <begin position="188"/>
        <end position="209"/>
    </location>
</feature>
<feature type="signal peptide" evidence="2">
    <location>
        <begin position="1"/>
        <end position="20"/>
    </location>
</feature>
<protein>
    <submittedName>
        <fullName evidence="3">Alkaline phosphatase family protein</fullName>
    </submittedName>
</protein>
<proteinExistence type="predicted"/>
<keyword evidence="4" id="KW-1185">Reference proteome</keyword>
<evidence type="ECO:0000313" key="4">
    <source>
        <dbReference type="Proteomes" id="UP001597216"/>
    </source>
</evidence>
<dbReference type="PANTHER" id="PTHR10151:SF120">
    <property type="entry name" value="BIS(5'-ADENOSYL)-TRIPHOSPHATASE"/>
    <property type="match status" value="1"/>
</dbReference>
<dbReference type="Pfam" id="PF01663">
    <property type="entry name" value="Phosphodiest"/>
    <property type="match status" value="1"/>
</dbReference>
<evidence type="ECO:0000256" key="1">
    <source>
        <dbReference type="SAM" id="MobiDB-lite"/>
    </source>
</evidence>
<dbReference type="InterPro" id="IPR002591">
    <property type="entry name" value="Phosphodiest/P_Trfase"/>
</dbReference>
<feature type="chain" id="PRO_5046440191" evidence="2">
    <location>
        <begin position="21"/>
        <end position="597"/>
    </location>
</feature>
<evidence type="ECO:0000256" key="2">
    <source>
        <dbReference type="SAM" id="SignalP"/>
    </source>
</evidence>
<dbReference type="SUPFAM" id="SSF53649">
    <property type="entry name" value="Alkaline phosphatase-like"/>
    <property type="match status" value="1"/>
</dbReference>
<name>A0ABW3SYZ9_9CAUL</name>
<gene>
    <name evidence="3" type="ORF">ACFQ27_04430</name>
</gene>
<accession>A0ABW3SYZ9</accession>
<dbReference type="Gene3D" id="3.40.720.10">
    <property type="entry name" value="Alkaline Phosphatase, subunit A"/>
    <property type="match status" value="2"/>
</dbReference>
<dbReference type="EMBL" id="JBHTLQ010000006">
    <property type="protein sequence ID" value="MFD1189816.1"/>
    <property type="molecule type" value="Genomic_DNA"/>
</dbReference>